<keyword evidence="4 13" id="KW-0812">Transmembrane</keyword>
<dbReference type="InterPro" id="IPR008271">
    <property type="entry name" value="Ser/Thr_kinase_AS"/>
</dbReference>
<keyword evidence="5 10" id="KW-0547">Nucleotide-binding</keyword>
<evidence type="ECO:0000313" key="16">
    <source>
        <dbReference type="Proteomes" id="UP000789706"/>
    </source>
</evidence>
<dbReference type="InterPro" id="IPR000719">
    <property type="entry name" value="Prot_kinase_dom"/>
</dbReference>
<dbReference type="InterPro" id="IPR011009">
    <property type="entry name" value="Kinase-like_dom_sf"/>
</dbReference>
<dbReference type="GO" id="GO:0005524">
    <property type="term" value="F:ATP binding"/>
    <property type="evidence" value="ECO:0007669"/>
    <property type="project" value="UniProtKB-UniRule"/>
</dbReference>
<feature type="transmembrane region" description="Helical" evidence="13">
    <location>
        <begin position="280"/>
        <end position="303"/>
    </location>
</feature>
<dbReference type="Pfam" id="PF01124">
    <property type="entry name" value="MAPEG"/>
    <property type="match status" value="1"/>
</dbReference>
<evidence type="ECO:0000256" key="5">
    <source>
        <dbReference type="ARBA" id="ARBA00022741"/>
    </source>
</evidence>
<keyword evidence="8 13" id="KW-1133">Transmembrane helix</keyword>
<evidence type="ECO:0000256" key="3">
    <source>
        <dbReference type="ARBA" id="ARBA00022679"/>
    </source>
</evidence>
<feature type="region of interest" description="Disordered" evidence="12">
    <location>
        <begin position="227"/>
        <end position="253"/>
    </location>
</feature>
<dbReference type="InterPro" id="IPR017441">
    <property type="entry name" value="Protein_kinase_ATP_BS"/>
</dbReference>
<evidence type="ECO:0000256" key="9">
    <source>
        <dbReference type="ARBA" id="ARBA00023136"/>
    </source>
</evidence>
<comment type="caution">
    <text evidence="15">The sequence shown here is derived from an EMBL/GenBank/DDBJ whole genome shotgun (WGS) entry which is preliminary data.</text>
</comment>
<keyword evidence="3" id="KW-0808">Transferase</keyword>
<keyword evidence="9 13" id="KW-0472">Membrane</keyword>
<dbReference type="EMBL" id="CAJVPK010000452">
    <property type="protein sequence ID" value="CAG8512264.1"/>
    <property type="molecule type" value="Genomic_DNA"/>
</dbReference>
<keyword evidence="7 10" id="KW-0067">ATP-binding</keyword>
<dbReference type="AlphaFoldDB" id="A0A9N8ZXV2"/>
<comment type="similarity">
    <text evidence="11">Belongs to the protein kinase superfamily.</text>
</comment>
<dbReference type="InterPro" id="IPR001129">
    <property type="entry name" value="Membr-assoc_MAPEG"/>
</dbReference>
<evidence type="ECO:0000256" key="11">
    <source>
        <dbReference type="RuleBase" id="RU000304"/>
    </source>
</evidence>
<organism evidence="15 16">
    <name type="scientific">Diversispora eburnea</name>
    <dbReference type="NCBI Taxonomy" id="1213867"/>
    <lineage>
        <taxon>Eukaryota</taxon>
        <taxon>Fungi</taxon>
        <taxon>Fungi incertae sedis</taxon>
        <taxon>Mucoromycota</taxon>
        <taxon>Glomeromycotina</taxon>
        <taxon>Glomeromycetes</taxon>
        <taxon>Diversisporales</taxon>
        <taxon>Diversisporaceae</taxon>
        <taxon>Diversispora</taxon>
    </lineage>
</organism>
<dbReference type="GO" id="GO:0016020">
    <property type="term" value="C:membrane"/>
    <property type="evidence" value="ECO:0007669"/>
    <property type="project" value="UniProtKB-SubCell"/>
</dbReference>
<dbReference type="Gene3D" id="1.20.120.550">
    <property type="entry name" value="Membrane associated eicosanoid/glutathione metabolism-like domain"/>
    <property type="match status" value="1"/>
</dbReference>
<dbReference type="Pfam" id="PF00069">
    <property type="entry name" value="Pkinase"/>
    <property type="match status" value="1"/>
</dbReference>
<dbReference type="PROSITE" id="PS00107">
    <property type="entry name" value="PROTEIN_KINASE_ATP"/>
    <property type="match status" value="1"/>
</dbReference>
<dbReference type="OrthoDB" id="2421200at2759"/>
<dbReference type="PANTHER" id="PTHR24345:SF0">
    <property type="entry name" value="CELL CYCLE SERINE_THREONINE-PROTEIN KINASE CDC5_MSD2"/>
    <property type="match status" value="1"/>
</dbReference>
<evidence type="ECO:0000256" key="10">
    <source>
        <dbReference type="PROSITE-ProRule" id="PRU10141"/>
    </source>
</evidence>
<feature type="binding site" evidence="10">
    <location>
        <position position="48"/>
    </location>
    <ligand>
        <name>ATP</name>
        <dbReference type="ChEBI" id="CHEBI:30616"/>
    </ligand>
</feature>
<accession>A0A9N8ZXV2</accession>
<dbReference type="InterPro" id="IPR023352">
    <property type="entry name" value="MAPEG-like_dom_sf"/>
</dbReference>
<name>A0A9N8ZXV2_9GLOM</name>
<evidence type="ECO:0000256" key="4">
    <source>
        <dbReference type="ARBA" id="ARBA00022692"/>
    </source>
</evidence>
<dbReference type="SUPFAM" id="SSF56112">
    <property type="entry name" value="Protein kinase-like (PK-like)"/>
    <property type="match status" value="1"/>
</dbReference>
<evidence type="ECO:0000256" key="12">
    <source>
        <dbReference type="SAM" id="MobiDB-lite"/>
    </source>
</evidence>
<evidence type="ECO:0000259" key="14">
    <source>
        <dbReference type="PROSITE" id="PS50011"/>
    </source>
</evidence>
<evidence type="ECO:0000313" key="15">
    <source>
        <dbReference type="EMBL" id="CAG8512264.1"/>
    </source>
</evidence>
<dbReference type="PROSITE" id="PS50011">
    <property type="entry name" value="PROTEIN_KINASE_DOM"/>
    <property type="match status" value="1"/>
</dbReference>
<dbReference type="Gene3D" id="1.10.510.10">
    <property type="entry name" value="Transferase(Phosphotransferase) domain 1"/>
    <property type="match status" value="2"/>
</dbReference>
<feature type="domain" description="Protein kinase" evidence="14">
    <location>
        <begin position="1"/>
        <end position="180"/>
    </location>
</feature>
<evidence type="ECO:0000256" key="13">
    <source>
        <dbReference type="SAM" id="Phobius"/>
    </source>
</evidence>
<dbReference type="GO" id="GO:0005634">
    <property type="term" value="C:nucleus"/>
    <property type="evidence" value="ECO:0007669"/>
    <property type="project" value="TreeGrafter"/>
</dbReference>
<evidence type="ECO:0000256" key="6">
    <source>
        <dbReference type="ARBA" id="ARBA00022777"/>
    </source>
</evidence>
<gene>
    <name evidence="15" type="ORF">DEBURN_LOCUS5237</name>
</gene>
<dbReference type="Proteomes" id="UP000789706">
    <property type="component" value="Unassembled WGS sequence"/>
</dbReference>
<reference evidence="15" key="1">
    <citation type="submission" date="2021-06" db="EMBL/GenBank/DDBJ databases">
        <authorList>
            <person name="Kallberg Y."/>
            <person name="Tangrot J."/>
            <person name="Rosling A."/>
        </authorList>
    </citation>
    <scope>NUCLEOTIDE SEQUENCE</scope>
    <source>
        <strain evidence="15">AZ414A</strain>
    </source>
</reference>
<proteinExistence type="inferred from homology"/>
<evidence type="ECO:0000256" key="2">
    <source>
        <dbReference type="ARBA" id="ARBA00022527"/>
    </source>
</evidence>
<dbReference type="PANTHER" id="PTHR24345">
    <property type="entry name" value="SERINE/THREONINE-PROTEIN KINASE PLK"/>
    <property type="match status" value="1"/>
</dbReference>
<dbReference type="PROSITE" id="PS00108">
    <property type="entry name" value="PROTEIN_KINASE_ST"/>
    <property type="match status" value="1"/>
</dbReference>
<dbReference type="GO" id="GO:0004674">
    <property type="term" value="F:protein serine/threonine kinase activity"/>
    <property type="evidence" value="ECO:0007669"/>
    <property type="project" value="UniProtKB-KW"/>
</dbReference>
<dbReference type="SUPFAM" id="SSF161084">
    <property type="entry name" value="MAPEG domain-like"/>
    <property type="match status" value="1"/>
</dbReference>
<feature type="transmembrane region" description="Helical" evidence="13">
    <location>
        <begin position="431"/>
        <end position="450"/>
    </location>
</feature>
<sequence length="478" mass="53459">MERINPPSIITPYNRVNEEYKLLRVLGEGGFGKCYEAKKGNGQIFAIKVLSKLKLRGKESTKERILDACNYMHQNMMIHRDLKLANLFLSADMRVKIGDFGLTAKLNLMDYMAPEIIGRIGHSFEVDLWSIGVIMGGHFGFPTSVNNHVSKEAKALIQSILNRNPNQRPTINEIFNHDFFKIGFTPQQIPTSALTVAPNFDNFYSNNETTEISDNINSRSQISLSTVRSSGSSELNEPNGLNGTNGSKSVKTISQMQQSHRTRGYRIKRRKIMSKLSPKAVSLALLLLAPSCFLATAAIQQLQIVEESLLPFLRHFKAKDIPFLMAGIIFVWTYVITASLSVIAQSIGSRSGGYDNREPRLYKSSLRGTLTRMVAAHEVALENAPAFFAAVIIASANKVPLKYRTSFSVVYTVLRIIHTPLYVLDFDIARAIAHIMALSCTTWLFAFALLPGFEQYYSSIIEVVNILRSVSDDAWTFD</sequence>
<protein>
    <submittedName>
        <fullName evidence="15">1077_t:CDS:1</fullName>
    </submittedName>
</protein>
<evidence type="ECO:0000256" key="8">
    <source>
        <dbReference type="ARBA" id="ARBA00022989"/>
    </source>
</evidence>
<evidence type="ECO:0000256" key="1">
    <source>
        <dbReference type="ARBA" id="ARBA00004370"/>
    </source>
</evidence>
<feature type="transmembrane region" description="Helical" evidence="13">
    <location>
        <begin position="323"/>
        <end position="348"/>
    </location>
</feature>
<keyword evidence="2 11" id="KW-0723">Serine/threonine-protein kinase</keyword>
<evidence type="ECO:0000256" key="7">
    <source>
        <dbReference type="ARBA" id="ARBA00022840"/>
    </source>
</evidence>
<keyword evidence="16" id="KW-1185">Reference proteome</keyword>
<comment type="subcellular location">
    <subcellularLocation>
        <location evidence="1">Membrane</location>
    </subcellularLocation>
</comment>
<keyword evidence="6" id="KW-0418">Kinase</keyword>
<dbReference type="SMART" id="SM00220">
    <property type="entry name" value="S_TKc"/>
    <property type="match status" value="1"/>
</dbReference>